<dbReference type="PANTHER" id="PTHR39181">
    <property type="entry name" value="TYROSINE-PROTEIN PHOSPHATASE YWQE"/>
    <property type="match status" value="1"/>
</dbReference>
<protein>
    <recommendedName>
        <fullName evidence="2">protein-tyrosine-phosphatase</fullName>
        <ecNumber evidence="2">3.1.3.48</ecNumber>
    </recommendedName>
</protein>
<gene>
    <name evidence="6" type="ORF">H6A20_10600</name>
</gene>
<evidence type="ECO:0000313" key="7">
    <source>
        <dbReference type="Proteomes" id="UP000705508"/>
    </source>
</evidence>
<reference evidence="6" key="1">
    <citation type="submission" date="2020-08" db="EMBL/GenBank/DDBJ databases">
        <authorList>
            <person name="Cejkova D."/>
            <person name="Kubasova T."/>
            <person name="Jahodarova E."/>
            <person name="Rychlik I."/>
        </authorList>
    </citation>
    <scope>NUCLEOTIDE SEQUENCE</scope>
    <source>
        <strain evidence="6">An582</strain>
    </source>
</reference>
<comment type="catalytic activity">
    <reaction evidence="5">
        <text>O-phospho-L-tyrosyl-[protein] + H2O = L-tyrosyl-[protein] + phosphate</text>
        <dbReference type="Rhea" id="RHEA:10684"/>
        <dbReference type="Rhea" id="RHEA-COMP:10136"/>
        <dbReference type="Rhea" id="RHEA-COMP:20101"/>
        <dbReference type="ChEBI" id="CHEBI:15377"/>
        <dbReference type="ChEBI" id="CHEBI:43474"/>
        <dbReference type="ChEBI" id="CHEBI:46858"/>
        <dbReference type="ChEBI" id="CHEBI:61978"/>
        <dbReference type="EC" id="3.1.3.48"/>
    </reaction>
</comment>
<dbReference type="EC" id="3.1.3.48" evidence="2"/>
<dbReference type="GO" id="GO:0004725">
    <property type="term" value="F:protein tyrosine phosphatase activity"/>
    <property type="evidence" value="ECO:0007669"/>
    <property type="project" value="UniProtKB-EC"/>
</dbReference>
<dbReference type="RefSeq" id="WP_204907103.1">
    <property type="nucleotide sequence ID" value="NZ_JACJKS010000017.1"/>
</dbReference>
<dbReference type="AlphaFoldDB" id="A0A938XE69"/>
<dbReference type="Proteomes" id="UP000705508">
    <property type="component" value="Unassembled WGS sequence"/>
</dbReference>
<evidence type="ECO:0000256" key="2">
    <source>
        <dbReference type="ARBA" id="ARBA00013064"/>
    </source>
</evidence>
<reference evidence="6" key="2">
    <citation type="journal article" date="2021" name="Sci. Rep.">
        <title>The distribution of antibiotic resistance genes in chicken gut microbiota commensals.</title>
        <authorList>
            <person name="Juricova H."/>
            <person name="Matiasovicova J."/>
            <person name="Kubasova T."/>
            <person name="Cejkova D."/>
            <person name="Rychlik I."/>
        </authorList>
    </citation>
    <scope>NUCLEOTIDE SEQUENCE</scope>
    <source>
        <strain evidence="6">An582</strain>
    </source>
</reference>
<dbReference type="InterPro" id="IPR016195">
    <property type="entry name" value="Pol/histidinol_Pase-like"/>
</dbReference>
<evidence type="ECO:0000256" key="4">
    <source>
        <dbReference type="ARBA" id="ARBA00022912"/>
    </source>
</evidence>
<comment type="similarity">
    <text evidence="1">Belongs to the metallo-dependent hydrolases superfamily. CpsB/CapC family.</text>
</comment>
<organism evidence="6 7">
    <name type="scientific">Mordavella massiliensis</name>
    <dbReference type="NCBI Taxonomy" id="1871024"/>
    <lineage>
        <taxon>Bacteria</taxon>
        <taxon>Bacillati</taxon>
        <taxon>Bacillota</taxon>
        <taxon>Clostridia</taxon>
        <taxon>Eubacteriales</taxon>
        <taxon>Clostridiaceae</taxon>
        <taxon>Mordavella</taxon>
    </lineage>
</organism>
<dbReference type="PANTHER" id="PTHR39181:SF1">
    <property type="entry name" value="TYROSINE-PROTEIN PHOSPHATASE YWQE"/>
    <property type="match status" value="1"/>
</dbReference>
<accession>A0A938XE69</accession>
<evidence type="ECO:0000256" key="1">
    <source>
        <dbReference type="ARBA" id="ARBA00005750"/>
    </source>
</evidence>
<name>A0A938XE69_9CLOT</name>
<dbReference type="EMBL" id="JACJKS010000017">
    <property type="protein sequence ID" value="MBM6949099.1"/>
    <property type="molecule type" value="Genomic_DNA"/>
</dbReference>
<proteinExistence type="inferred from homology"/>
<dbReference type="Gene3D" id="3.20.20.140">
    <property type="entry name" value="Metal-dependent hydrolases"/>
    <property type="match status" value="1"/>
</dbReference>
<dbReference type="SUPFAM" id="SSF89550">
    <property type="entry name" value="PHP domain-like"/>
    <property type="match status" value="1"/>
</dbReference>
<evidence type="ECO:0000256" key="3">
    <source>
        <dbReference type="ARBA" id="ARBA00022801"/>
    </source>
</evidence>
<comment type="caution">
    <text evidence="6">The sequence shown here is derived from an EMBL/GenBank/DDBJ whole genome shotgun (WGS) entry which is preliminary data.</text>
</comment>
<dbReference type="Pfam" id="PF19567">
    <property type="entry name" value="CpsB_CapC"/>
    <property type="match status" value="1"/>
</dbReference>
<keyword evidence="4" id="KW-0904">Protein phosphatase</keyword>
<dbReference type="PIRSF" id="PIRSF016557">
    <property type="entry name" value="Caps_synth_CpsB"/>
    <property type="match status" value="1"/>
</dbReference>
<sequence>MERYIDMHCHILPGVDDGAQNMEDTHRMLQTAYDEGVRYIIATPHHHPRRGRARPQELRQQLRAVREEAEKISDRLKVFLGTEVYFGQDIPDKLKENEVLTMNRTKYVLVEFSPSDPFEYMQQGIQRIQMKGYIVILAHVERYDCMREDIERVEYFHEMGVLIQVNAGSITGNSGRRIRKFVKELLARELVFCVGTDAHDDRKRAPHMKKAAEYVKKKYGEEYARRIFFGNAAEMLKKKKKNESRQSNES</sequence>
<evidence type="ECO:0000256" key="5">
    <source>
        <dbReference type="ARBA" id="ARBA00051722"/>
    </source>
</evidence>
<dbReference type="GO" id="GO:0030145">
    <property type="term" value="F:manganese ion binding"/>
    <property type="evidence" value="ECO:0007669"/>
    <property type="project" value="InterPro"/>
</dbReference>
<dbReference type="InterPro" id="IPR016667">
    <property type="entry name" value="Caps_polysacc_synth_CpsB/CapC"/>
</dbReference>
<keyword evidence="3" id="KW-0378">Hydrolase</keyword>
<evidence type="ECO:0000313" key="6">
    <source>
        <dbReference type="EMBL" id="MBM6949099.1"/>
    </source>
</evidence>